<reference evidence="1" key="1">
    <citation type="submission" date="2012-04" db="EMBL/GenBank/DDBJ databases">
        <title>The Genome Sequence of Loa loa.</title>
        <authorList>
            <consortium name="The Broad Institute Genome Sequencing Platform"/>
            <consortium name="Broad Institute Genome Sequencing Center for Infectious Disease"/>
            <person name="Nutman T.B."/>
            <person name="Fink D.L."/>
            <person name="Russ C."/>
            <person name="Young S."/>
            <person name="Zeng Q."/>
            <person name="Gargeya S."/>
            <person name="Alvarado L."/>
            <person name="Berlin A."/>
            <person name="Chapman S.B."/>
            <person name="Chen Z."/>
            <person name="Freedman E."/>
            <person name="Gellesch M."/>
            <person name="Goldberg J."/>
            <person name="Griggs A."/>
            <person name="Gujja S."/>
            <person name="Heilman E.R."/>
            <person name="Heiman D."/>
            <person name="Howarth C."/>
            <person name="Mehta T."/>
            <person name="Neiman D."/>
            <person name="Pearson M."/>
            <person name="Roberts A."/>
            <person name="Saif S."/>
            <person name="Shea T."/>
            <person name="Shenoy N."/>
            <person name="Sisk P."/>
            <person name="Stolte C."/>
            <person name="Sykes S."/>
            <person name="White J."/>
            <person name="Yandava C."/>
            <person name="Haas B."/>
            <person name="Henn M.R."/>
            <person name="Nusbaum C."/>
            <person name="Birren B."/>
        </authorList>
    </citation>
    <scope>NUCLEOTIDE SEQUENCE [LARGE SCALE GENOMIC DNA]</scope>
</reference>
<gene>
    <name evidence="1" type="ORF">LOAG_09391</name>
</gene>
<evidence type="ECO:0000313" key="1">
    <source>
        <dbReference type="EMBL" id="EFO19103.1"/>
    </source>
</evidence>
<dbReference type="AlphaFoldDB" id="A0A1S0TS02"/>
<accession>A0A1S0TS02</accession>
<sequence>MHRHISFGKAAFAHGLAIDESYQIFQWLRICGCCRKEAECHIFRGHVFTCQLSQVVSILNNKHVSTREILTKAYLITVKARKRVNYAMKMIQQKGLLTFIYIKVRIRPIEQVALRPRILEWRAAY</sequence>
<proteinExistence type="predicted"/>
<dbReference type="GeneID" id="9946829"/>
<dbReference type="CTD" id="9946829"/>
<dbReference type="RefSeq" id="XP_003144967.1">
    <property type="nucleotide sequence ID" value="XM_003144919.1"/>
</dbReference>
<name>A0A1S0TS02_LOALO</name>
<protein>
    <submittedName>
        <fullName evidence="1">Uncharacterized protein</fullName>
    </submittedName>
</protein>
<dbReference type="EMBL" id="JH712186">
    <property type="protein sequence ID" value="EFO19103.1"/>
    <property type="molecule type" value="Genomic_DNA"/>
</dbReference>
<dbReference type="InParanoid" id="A0A1S0TS02"/>
<dbReference type="KEGG" id="loa:LOAG_09391"/>
<organism evidence="1">
    <name type="scientific">Loa loa</name>
    <name type="common">Eye worm</name>
    <name type="synonym">Filaria loa</name>
    <dbReference type="NCBI Taxonomy" id="7209"/>
    <lineage>
        <taxon>Eukaryota</taxon>
        <taxon>Metazoa</taxon>
        <taxon>Ecdysozoa</taxon>
        <taxon>Nematoda</taxon>
        <taxon>Chromadorea</taxon>
        <taxon>Rhabditida</taxon>
        <taxon>Spirurina</taxon>
        <taxon>Spiruromorpha</taxon>
        <taxon>Filarioidea</taxon>
        <taxon>Onchocercidae</taxon>
        <taxon>Loa</taxon>
    </lineage>
</organism>